<dbReference type="PATRIC" id="fig|394.7.peg.6131"/>
<evidence type="ECO:0000256" key="5">
    <source>
        <dbReference type="ARBA" id="ARBA00023136"/>
    </source>
</evidence>
<evidence type="ECO:0000256" key="6">
    <source>
        <dbReference type="SAM" id="Phobius"/>
    </source>
</evidence>
<dbReference type="PANTHER" id="PTHR30086:SF20">
    <property type="entry name" value="ARGININE EXPORTER PROTEIN ARGO-RELATED"/>
    <property type="match status" value="1"/>
</dbReference>
<dbReference type="eggNOG" id="COG1280">
    <property type="taxonomic scope" value="Bacteria"/>
</dbReference>
<evidence type="ECO:0000313" key="8">
    <source>
        <dbReference type="Proteomes" id="UP000001054"/>
    </source>
</evidence>
<gene>
    <name evidence="7" type="ordered locus">NGR_c32890</name>
</gene>
<dbReference type="KEGG" id="rhi:NGR_c32890"/>
<keyword evidence="3 6" id="KW-0812">Transmembrane</keyword>
<keyword evidence="8" id="KW-1185">Reference proteome</keyword>
<evidence type="ECO:0000256" key="3">
    <source>
        <dbReference type="ARBA" id="ARBA00022692"/>
    </source>
</evidence>
<dbReference type="Proteomes" id="UP000001054">
    <property type="component" value="Chromosome"/>
</dbReference>
<comment type="subcellular location">
    <subcellularLocation>
        <location evidence="1">Cell membrane</location>
        <topology evidence="1">Multi-pass membrane protein</topology>
    </subcellularLocation>
</comment>
<protein>
    <submittedName>
        <fullName evidence="7">Lysine exporter protein</fullName>
    </submittedName>
</protein>
<evidence type="ECO:0000256" key="2">
    <source>
        <dbReference type="ARBA" id="ARBA00022475"/>
    </source>
</evidence>
<name>C3MAM6_SINFN</name>
<dbReference type="EMBL" id="CP001389">
    <property type="protein sequence ID" value="ACP27019.1"/>
    <property type="molecule type" value="Genomic_DNA"/>
</dbReference>
<feature type="transmembrane region" description="Helical" evidence="6">
    <location>
        <begin position="148"/>
        <end position="174"/>
    </location>
</feature>
<organism evidence="7 8">
    <name type="scientific">Sinorhizobium fredii (strain NBRC 101917 / NGR234)</name>
    <dbReference type="NCBI Taxonomy" id="394"/>
    <lineage>
        <taxon>Bacteria</taxon>
        <taxon>Pseudomonadati</taxon>
        <taxon>Pseudomonadota</taxon>
        <taxon>Alphaproteobacteria</taxon>
        <taxon>Hyphomicrobiales</taxon>
        <taxon>Rhizobiaceae</taxon>
        <taxon>Sinorhizobium/Ensifer group</taxon>
        <taxon>Sinorhizobium</taxon>
    </lineage>
</organism>
<evidence type="ECO:0000256" key="1">
    <source>
        <dbReference type="ARBA" id="ARBA00004651"/>
    </source>
</evidence>
<dbReference type="Pfam" id="PF01810">
    <property type="entry name" value="LysE"/>
    <property type="match status" value="1"/>
</dbReference>
<dbReference type="PIRSF" id="PIRSF006324">
    <property type="entry name" value="LeuE"/>
    <property type="match status" value="1"/>
</dbReference>
<accession>C3MAM6</accession>
<feature type="transmembrane region" description="Helical" evidence="6">
    <location>
        <begin position="42"/>
        <end position="64"/>
    </location>
</feature>
<dbReference type="OrthoDB" id="9804822at2"/>
<feature type="transmembrane region" description="Helical" evidence="6">
    <location>
        <begin position="186"/>
        <end position="210"/>
    </location>
</feature>
<evidence type="ECO:0000256" key="4">
    <source>
        <dbReference type="ARBA" id="ARBA00022989"/>
    </source>
</evidence>
<dbReference type="GO" id="GO:0005886">
    <property type="term" value="C:plasma membrane"/>
    <property type="evidence" value="ECO:0007669"/>
    <property type="project" value="UniProtKB-SubCell"/>
</dbReference>
<dbReference type="HOGENOM" id="CLU_079569_3_2_5"/>
<keyword evidence="4 6" id="KW-1133">Transmembrane helix</keyword>
<evidence type="ECO:0000313" key="7">
    <source>
        <dbReference type="EMBL" id="ACP27019.1"/>
    </source>
</evidence>
<dbReference type="AlphaFoldDB" id="C3MAM6"/>
<dbReference type="GO" id="GO:0015171">
    <property type="term" value="F:amino acid transmembrane transporter activity"/>
    <property type="evidence" value="ECO:0007669"/>
    <property type="project" value="TreeGrafter"/>
</dbReference>
<feature type="transmembrane region" description="Helical" evidence="6">
    <location>
        <begin position="76"/>
        <end position="104"/>
    </location>
</feature>
<feature type="transmembrane region" description="Helical" evidence="6">
    <location>
        <begin position="110"/>
        <end position="127"/>
    </location>
</feature>
<reference evidence="7 8" key="1">
    <citation type="journal article" date="2009" name="Appl. Environ. Microbiol.">
        <title>Rhizobium sp. strain NGR234 possesses a remarkable number of secretion systems.</title>
        <authorList>
            <person name="Schmeisser C."/>
            <person name="Liesegang H."/>
            <person name="Krysciak D."/>
            <person name="Bakkou N."/>
            <person name="Le Quere A."/>
            <person name="Wollherr A."/>
            <person name="Heinemeyer I."/>
            <person name="Morgenstern B."/>
            <person name="Pommerening-Roeser A."/>
            <person name="Flores M."/>
            <person name="Palacios R."/>
            <person name="Brenner S."/>
            <person name="Gottschalk G."/>
            <person name="Schmitz R.A."/>
            <person name="Broughton W.J."/>
            <person name="Perret X."/>
            <person name="Strittmatter A.W."/>
            <person name="Streit W.R."/>
        </authorList>
    </citation>
    <scope>NUCLEOTIDE SEQUENCE [LARGE SCALE GENOMIC DNA]</scope>
    <source>
        <strain evidence="8">NBRC 101917 / NGR234</strain>
    </source>
</reference>
<dbReference type="PANTHER" id="PTHR30086">
    <property type="entry name" value="ARGININE EXPORTER PROTEIN ARGO"/>
    <property type="match status" value="1"/>
</dbReference>
<keyword evidence="2" id="KW-1003">Cell membrane</keyword>
<dbReference type="InterPro" id="IPR001123">
    <property type="entry name" value="LeuE-type"/>
</dbReference>
<keyword evidence="5 6" id="KW-0472">Membrane</keyword>
<proteinExistence type="predicted"/>
<sequence length="244" mass="26057">MAFSSRGLACNARAALSFPKILIDRNSGFNSKGINMPDFSTLLLFATASLVLTATPGPDMLLIASRSISQGRTAGFLTYAGIALGTYCHALAAALGLSQLFVAVPVAYEIVRWAGCAYLLYLAYKTVRSDGSNFSPTSALKRLSPKRIFGEGLLTNLLNPKMALFVLALFPQFVHPDGGSIVTQMLLLATILNGIGFLVNGSVILLGNHVRTRLSGLRFPKLPQYLLASVFTGLACRLALDARN</sequence>